<dbReference type="InterPro" id="IPR024037">
    <property type="entry name" value="Alt_ATP_synth_F1_esu"/>
</dbReference>
<dbReference type="GO" id="GO:0012505">
    <property type="term" value="C:endomembrane system"/>
    <property type="evidence" value="ECO:0007669"/>
    <property type="project" value="UniProtKB-SubCell"/>
</dbReference>
<comment type="subcellular location">
    <subcellularLocation>
        <location evidence="2">Endomembrane system</location>
        <topology evidence="2">Peripheral membrane protein</topology>
    </subcellularLocation>
</comment>
<keyword evidence="6" id="KW-0472">Membrane</keyword>
<keyword evidence="5" id="KW-0406">Ion transport</keyword>
<evidence type="ECO:0000256" key="1">
    <source>
        <dbReference type="ARBA" id="ARBA00003543"/>
    </source>
</evidence>
<feature type="domain" description="ATP synthase F1 complex delta/epsilon subunit N-terminal" evidence="8">
    <location>
        <begin position="1"/>
        <end position="79"/>
    </location>
</feature>
<comment type="similarity">
    <text evidence="3">Belongs to the ATPase epsilon chain family.</text>
</comment>
<dbReference type="NCBIfam" id="NF004871">
    <property type="entry name" value="PRK06228.1"/>
    <property type="match status" value="1"/>
</dbReference>
<keyword evidence="7" id="KW-0066">ATP synthesis</keyword>
<gene>
    <name evidence="9" type="ORF">C4520_18770</name>
</gene>
<comment type="caution">
    <text evidence="9">The sequence shown here is derived from an EMBL/GenBank/DDBJ whole genome shotgun (WGS) entry which is preliminary data.</text>
</comment>
<evidence type="ECO:0000256" key="3">
    <source>
        <dbReference type="ARBA" id="ARBA00005712"/>
    </source>
</evidence>
<evidence type="ECO:0000256" key="5">
    <source>
        <dbReference type="ARBA" id="ARBA00023065"/>
    </source>
</evidence>
<dbReference type="CDD" id="cd12152">
    <property type="entry name" value="F1-ATPase_delta"/>
    <property type="match status" value="1"/>
</dbReference>
<sequence>MRLKILLPTSIFLDRDVSKVTAEAANGSFTLLPRHIDFLAALVPGLLSYKDNEGEVFLAVDEGILVKRGDEVLVSTRGAVRGPNLGQVKQMLEESFESLDEREKKARSAVARIEAGIIRRFTELRHYE</sequence>
<dbReference type="InterPro" id="IPR036771">
    <property type="entry name" value="ATPsynth_dsu/esu_N"/>
</dbReference>
<dbReference type="Pfam" id="PF02823">
    <property type="entry name" value="ATP-synt_DE_N"/>
    <property type="match status" value="1"/>
</dbReference>
<protein>
    <submittedName>
        <fullName evidence="9">F0F1 ATP synthase subunit epsilon</fullName>
    </submittedName>
</protein>
<dbReference type="GO" id="GO:0046933">
    <property type="term" value="F:proton-transporting ATP synthase activity, rotational mechanism"/>
    <property type="evidence" value="ECO:0007669"/>
    <property type="project" value="InterPro"/>
</dbReference>
<evidence type="ECO:0000313" key="9">
    <source>
        <dbReference type="EMBL" id="RJP16060.1"/>
    </source>
</evidence>
<keyword evidence="7" id="KW-0139">CF(1)</keyword>
<evidence type="ECO:0000313" key="10">
    <source>
        <dbReference type="Proteomes" id="UP000265882"/>
    </source>
</evidence>
<name>A0A3A4NGE3_ABYX5</name>
<evidence type="ECO:0000256" key="6">
    <source>
        <dbReference type="ARBA" id="ARBA00023136"/>
    </source>
</evidence>
<evidence type="ECO:0000259" key="8">
    <source>
        <dbReference type="Pfam" id="PF02823"/>
    </source>
</evidence>
<keyword evidence="4" id="KW-0813">Transport</keyword>
<dbReference type="AlphaFoldDB" id="A0A3A4NGE3"/>
<dbReference type="SUPFAM" id="SSF51344">
    <property type="entry name" value="Epsilon subunit of F1F0-ATP synthase N-terminal domain"/>
    <property type="match status" value="1"/>
</dbReference>
<dbReference type="InterPro" id="IPR001469">
    <property type="entry name" value="ATP_synth_F1_dsu/esu"/>
</dbReference>
<dbReference type="Proteomes" id="UP000265882">
    <property type="component" value="Unassembled WGS sequence"/>
</dbReference>
<proteinExistence type="inferred from homology"/>
<dbReference type="Gene3D" id="2.60.15.10">
    <property type="entry name" value="F0F1 ATP synthase delta/epsilon subunit, N-terminal"/>
    <property type="match status" value="1"/>
</dbReference>
<evidence type="ECO:0000256" key="7">
    <source>
        <dbReference type="ARBA" id="ARBA00023196"/>
    </source>
</evidence>
<dbReference type="InterPro" id="IPR020546">
    <property type="entry name" value="ATP_synth_F1_dsu/esu_N"/>
</dbReference>
<dbReference type="NCBIfam" id="TIGR03166">
    <property type="entry name" value="alt_F1F0_F1_eps"/>
    <property type="match status" value="1"/>
</dbReference>
<evidence type="ECO:0000256" key="4">
    <source>
        <dbReference type="ARBA" id="ARBA00022448"/>
    </source>
</evidence>
<accession>A0A3A4NGE3</accession>
<dbReference type="GO" id="GO:0045259">
    <property type="term" value="C:proton-transporting ATP synthase complex"/>
    <property type="evidence" value="ECO:0007669"/>
    <property type="project" value="UniProtKB-KW"/>
</dbReference>
<organism evidence="9 10">
    <name type="scientific">Abyssobacteria bacterium (strain SURF_5)</name>
    <dbReference type="NCBI Taxonomy" id="2093360"/>
    <lineage>
        <taxon>Bacteria</taxon>
        <taxon>Pseudomonadati</taxon>
        <taxon>Candidatus Hydrogenedentota</taxon>
        <taxon>Candidatus Abyssobacteria</taxon>
    </lineage>
</organism>
<comment type="function">
    <text evidence="1">Produces ATP from ADP in the presence of a proton gradient across the membrane.</text>
</comment>
<dbReference type="EMBL" id="QZKU01000128">
    <property type="protein sequence ID" value="RJP16060.1"/>
    <property type="molecule type" value="Genomic_DNA"/>
</dbReference>
<evidence type="ECO:0000256" key="2">
    <source>
        <dbReference type="ARBA" id="ARBA00004184"/>
    </source>
</evidence>
<reference evidence="9 10" key="1">
    <citation type="journal article" date="2017" name="ISME J.">
        <title>Energy and carbon metabolisms in a deep terrestrial subsurface fluid microbial community.</title>
        <authorList>
            <person name="Momper L."/>
            <person name="Jungbluth S.P."/>
            <person name="Lee M.D."/>
            <person name="Amend J.P."/>
        </authorList>
    </citation>
    <scope>NUCLEOTIDE SEQUENCE [LARGE SCALE GENOMIC DNA]</scope>
    <source>
        <strain evidence="9">SURF_5</strain>
    </source>
</reference>